<feature type="non-terminal residue" evidence="1">
    <location>
        <position position="1"/>
    </location>
</feature>
<reference evidence="1" key="1">
    <citation type="journal article" date="2014" name="Front. Microbiol.">
        <title>High frequency of phylogenetically diverse reductive dehalogenase-homologous genes in deep subseafloor sedimentary metagenomes.</title>
        <authorList>
            <person name="Kawai M."/>
            <person name="Futagami T."/>
            <person name="Toyoda A."/>
            <person name="Takaki Y."/>
            <person name="Nishi S."/>
            <person name="Hori S."/>
            <person name="Arai W."/>
            <person name="Tsubouchi T."/>
            <person name="Morono Y."/>
            <person name="Uchiyama I."/>
            <person name="Ito T."/>
            <person name="Fujiyama A."/>
            <person name="Inagaki F."/>
            <person name="Takami H."/>
        </authorList>
    </citation>
    <scope>NUCLEOTIDE SEQUENCE</scope>
    <source>
        <strain evidence="1">Expedition CK06-06</strain>
    </source>
</reference>
<organism evidence="1">
    <name type="scientific">marine sediment metagenome</name>
    <dbReference type="NCBI Taxonomy" id="412755"/>
    <lineage>
        <taxon>unclassified sequences</taxon>
        <taxon>metagenomes</taxon>
        <taxon>ecological metagenomes</taxon>
    </lineage>
</organism>
<protein>
    <submittedName>
        <fullName evidence="1">Uncharacterized protein</fullName>
    </submittedName>
</protein>
<dbReference type="EMBL" id="BARW01013258">
    <property type="protein sequence ID" value="GAI77931.1"/>
    <property type="molecule type" value="Genomic_DNA"/>
</dbReference>
<gene>
    <name evidence="1" type="ORF">S12H4_24431</name>
</gene>
<name>X1SFK7_9ZZZZ</name>
<accession>X1SFK7</accession>
<dbReference type="AlphaFoldDB" id="X1SFK7"/>
<evidence type="ECO:0000313" key="1">
    <source>
        <dbReference type="EMBL" id="GAI77931.1"/>
    </source>
</evidence>
<sequence>EYGLIIIPPGGTANGTVDVVPAGKKVREKVPVLGFGRSDVTVTAGITVEKAGVLILLFFVL</sequence>
<comment type="caution">
    <text evidence="1">The sequence shown here is derived from an EMBL/GenBank/DDBJ whole genome shotgun (WGS) entry which is preliminary data.</text>
</comment>
<proteinExistence type="predicted"/>